<name>A0A941E0S7_9BURK</name>
<comment type="caution">
    <text evidence="1">The sequence shown here is derived from an EMBL/GenBank/DDBJ whole genome shotgun (WGS) entry which is preliminary data.</text>
</comment>
<evidence type="ECO:0000313" key="2">
    <source>
        <dbReference type="Proteomes" id="UP000678545"/>
    </source>
</evidence>
<reference evidence="1" key="1">
    <citation type="submission" date="2021-04" db="EMBL/GenBank/DDBJ databases">
        <title>novel species isolated from subtropical streams in China.</title>
        <authorList>
            <person name="Lu H."/>
        </authorList>
    </citation>
    <scope>NUCLEOTIDE SEQUENCE</scope>
    <source>
        <strain evidence="1">FT137W</strain>
    </source>
</reference>
<evidence type="ECO:0000313" key="1">
    <source>
        <dbReference type="EMBL" id="MBR7799162.1"/>
    </source>
</evidence>
<dbReference type="EMBL" id="JAGSPJ010000001">
    <property type="protein sequence ID" value="MBR7799162.1"/>
    <property type="molecule type" value="Genomic_DNA"/>
</dbReference>
<proteinExistence type="predicted"/>
<dbReference type="RefSeq" id="WP_212674261.1">
    <property type="nucleotide sequence ID" value="NZ_JAGSPJ010000001.1"/>
</dbReference>
<dbReference type="Proteomes" id="UP000678545">
    <property type="component" value="Unassembled WGS sequence"/>
</dbReference>
<sequence>MDTWFAAVMQASQQTKIEPLVEFLSINGLNTNRDKWDRCKNSEAVPLVSFVLEVDKVLPGTASILLAGVDNLPMWKVLDKEESVCKRTVSSLLADARLYQSGKNVAQKCHTLLQYMVEYQFEEAWCGSPVDLDKLVARPTRNAIAESCKTKNLDSRTMLAIVALWILAQSGEDQKAINYTDYFLLGILEQPLTERFGKPIADFIREMYHEAGEIEQLHT</sequence>
<organism evidence="1 2">
    <name type="scientific">Undibacterium fentianense</name>
    <dbReference type="NCBI Taxonomy" id="2828728"/>
    <lineage>
        <taxon>Bacteria</taxon>
        <taxon>Pseudomonadati</taxon>
        <taxon>Pseudomonadota</taxon>
        <taxon>Betaproteobacteria</taxon>
        <taxon>Burkholderiales</taxon>
        <taxon>Oxalobacteraceae</taxon>
        <taxon>Undibacterium</taxon>
    </lineage>
</organism>
<accession>A0A941E0S7</accession>
<keyword evidence="2" id="KW-1185">Reference proteome</keyword>
<gene>
    <name evidence="1" type="ORF">KDM90_04040</name>
</gene>
<dbReference type="AlphaFoldDB" id="A0A941E0S7"/>
<protein>
    <submittedName>
        <fullName evidence="1">Uncharacterized protein</fullName>
    </submittedName>
</protein>